<feature type="compositionally biased region" description="Low complexity" evidence="1">
    <location>
        <begin position="10"/>
        <end position="27"/>
    </location>
</feature>
<dbReference type="EMBL" id="BQXS01009688">
    <property type="protein sequence ID" value="GKT31508.1"/>
    <property type="molecule type" value="Genomic_DNA"/>
</dbReference>
<reference evidence="2" key="1">
    <citation type="submission" date="2022-03" db="EMBL/GenBank/DDBJ databases">
        <title>Draft genome sequence of Aduncisulcus paluster, a free-living microaerophilic Fornicata.</title>
        <authorList>
            <person name="Yuyama I."/>
            <person name="Kume K."/>
            <person name="Tamura T."/>
            <person name="Inagaki Y."/>
            <person name="Hashimoto T."/>
        </authorList>
    </citation>
    <scope>NUCLEOTIDE SEQUENCE</scope>
    <source>
        <strain evidence="2">NY0171</strain>
    </source>
</reference>
<evidence type="ECO:0000256" key="1">
    <source>
        <dbReference type="SAM" id="MobiDB-lite"/>
    </source>
</evidence>
<dbReference type="Proteomes" id="UP001057375">
    <property type="component" value="Unassembled WGS sequence"/>
</dbReference>
<protein>
    <submittedName>
        <fullName evidence="2">Uncharacterized protein</fullName>
    </submittedName>
</protein>
<feature type="region of interest" description="Disordered" evidence="1">
    <location>
        <begin position="1"/>
        <end position="31"/>
    </location>
</feature>
<accession>A0ABQ5KG45</accession>
<evidence type="ECO:0000313" key="3">
    <source>
        <dbReference type="Proteomes" id="UP001057375"/>
    </source>
</evidence>
<keyword evidence="3" id="KW-1185">Reference proteome</keyword>
<proteinExistence type="predicted"/>
<sequence length="196" mass="21654">MPVAHILRTSSVEELSISSSQPNQSHSYDLPETIFGGVDKLALAIHSKPRPSNSDLSSRSSSLSPSDISDFGFSSLDSSLIDAAHKALSAITADDDLPITSPSQIRPKTSKGLTKPKSKIRPPISSSNASTKKKRFRWTLEAQTILKSHHRDYLPHKKQYKSEYVDQIIKELSDIGVTASAKQILNFYHNLNSRKK</sequence>
<name>A0ABQ5KG45_9EUKA</name>
<comment type="caution">
    <text evidence="2">The sequence shown here is derived from an EMBL/GenBank/DDBJ whole genome shotgun (WGS) entry which is preliminary data.</text>
</comment>
<evidence type="ECO:0000313" key="2">
    <source>
        <dbReference type="EMBL" id="GKT31508.1"/>
    </source>
</evidence>
<gene>
    <name evidence="2" type="ORF">ADUPG1_005926</name>
</gene>
<organism evidence="2 3">
    <name type="scientific">Aduncisulcus paluster</name>
    <dbReference type="NCBI Taxonomy" id="2918883"/>
    <lineage>
        <taxon>Eukaryota</taxon>
        <taxon>Metamonada</taxon>
        <taxon>Carpediemonas-like organisms</taxon>
        <taxon>Aduncisulcus</taxon>
    </lineage>
</organism>
<feature type="region of interest" description="Disordered" evidence="1">
    <location>
        <begin position="98"/>
        <end position="132"/>
    </location>
</feature>